<keyword evidence="2" id="KW-1185">Reference proteome</keyword>
<dbReference type="AlphaFoldDB" id="A0A286A0T5"/>
<accession>A0A286A0T5</accession>
<protein>
    <submittedName>
        <fullName evidence="1">Signal transducing protein</fullName>
    </submittedName>
</protein>
<dbReference type="Proteomes" id="UP000219281">
    <property type="component" value="Unassembled WGS sequence"/>
</dbReference>
<evidence type="ECO:0000313" key="1">
    <source>
        <dbReference type="EMBL" id="SOD15481.1"/>
    </source>
</evidence>
<sequence>MTEDKIVVYKTFENPMEANIVKSRLLDAGFNCFLTGENAALVYPVFDISISGIQLHVFEKDVHAIDQFLTEDEALEGL</sequence>
<proteinExistence type="predicted"/>
<name>A0A286A0T5_9SPHI</name>
<dbReference type="EMBL" id="OCMT01000002">
    <property type="protein sequence ID" value="SOD15481.1"/>
    <property type="molecule type" value="Genomic_DNA"/>
</dbReference>
<evidence type="ECO:0000313" key="2">
    <source>
        <dbReference type="Proteomes" id="UP000219281"/>
    </source>
</evidence>
<organism evidence="1 2">
    <name type="scientific">Pedobacter xixiisoli</name>
    <dbReference type="NCBI Taxonomy" id="1476464"/>
    <lineage>
        <taxon>Bacteria</taxon>
        <taxon>Pseudomonadati</taxon>
        <taxon>Bacteroidota</taxon>
        <taxon>Sphingobacteriia</taxon>
        <taxon>Sphingobacteriales</taxon>
        <taxon>Sphingobacteriaceae</taxon>
        <taxon>Pedobacter</taxon>
    </lineage>
</organism>
<dbReference type="RefSeq" id="WP_097132250.1">
    <property type="nucleotide sequence ID" value="NZ_OCMT01000002.1"/>
</dbReference>
<dbReference type="OrthoDB" id="8480302at2"/>
<gene>
    <name evidence="1" type="ORF">SAMN06297358_2475</name>
</gene>
<reference evidence="2" key="1">
    <citation type="submission" date="2017-09" db="EMBL/GenBank/DDBJ databases">
        <authorList>
            <person name="Varghese N."/>
            <person name="Submissions S."/>
        </authorList>
    </citation>
    <scope>NUCLEOTIDE SEQUENCE [LARGE SCALE GENOMIC DNA]</scope>
    <source>
        <strain evidence="2">CGMCC 1.12803</strain>
    </source>
</reference>